<evidence type="ECO:0000313" key="2">
    <source>
        <dbReference type="EMBL" id="SFN87607.1"/>
    </source>
</evidence>
<dbReference type="OrthoDB" id="237820at2"/>
<organism evidence="2 3">
    <name type="scientific">Nitrosospira briensis</name>
    <dbReference type="NCBI Taxonomy" id="35799"/>
    <lineage>
        <taxon>Bacteria</taxon>
        <taxon>Pseudomonadati</taxon>
        <taxon>Pseudomonadota</taxon>
        <taxon>Betaproteobacteria</taxon>
        <taxon>Nitrosomonadales</taxon>
        <taxon>Nitrosomonadaceae</taxon>
        <taxon>Nitrosospira</taxon>
    </lineage>
</organism>
<feature type="domain" description="DUF2169" evidence="1">
    <location>
        <begin position="21"/>
        <end position="317"/>
    </location>
</feature>
<keyword evidence="3" id="KW-1185">Reference proteome</keyword>
<dbReference type="Proteomes" id="UP000183107">
    <property type="component" value="Unassembled WGS sequence"/>
</dbReference>
<dbReference type="EMBL" id="FOVJ01000004">
    <property type="protein sequence ID" value="SFN87607.1"/>
    <property type="molecule type" value="Genomic_DNA"/>
</dbReference>
<dbReference type="Pfam" id="PF09937">
    <property type="entry name" value="DUF2169"/>
    <property type="match status" value="1"/>
</dbReference>
<reference evidence="3" key="1">
    <citation type="submission" date="2016-10" db="EMBL/GenBank/DDBJ databases">
        <authorList>
            <person name="Varghese N."/>
        </authorList>
    </citation>
    <scope>NUCLEOTIDE SEQUENCE [LARGE SCALE GENOMIC DNA]</scope>
    <source>
        <strain evidence="3">Nsp8</strain>
    </source>
</reference>
<sequence length="360" mass="39730">MDLINATRMSAGYTMAMEPSGRELLVVVVKGTFHLPKPGENVRLHEEQLPLIMADTFTGEPGLSAPVCEVDFALRKKRCDILLVGSAHGSGGRPEKRVLVGLRVGSMTKTFSVVGNRHWRVGVSGVSASEPEPFTVMPISYDRAFGGVDNRHEDAAKHVAFMRNPVGRGFHMHLRREWLDGAPLPNTEEAGHPIVQADGEYRPMSLGPIGRNWEPRFRYAGTYDQNWLDNVFPFLPSDFDEQYYQTAPLDQQIKGSVGGQEVTLLNLTPDGRRDFVIPSFEAPVHVFPRGGGREDLPATLDTIVFEPGEERFTITWRVARPLKKSMHEIAQVVAGRHAALPGRPVKLAMPAGHSQASLVA</sequence>
<name>A0A1I5CL19_9PROT</name>
<dbReference type="InterPro" id="IPR018683">
    <property type="entry name" value="DUF2169"/>
</dbReference>
<accession>A0A1I5CL19</accession>
<proteinExistence type="predicted"/>
<dbReference type="AlphaFoldDB" id="A0A1I5CL19"/>
<protein>
    <recommendedName>
        <fullName evidence="1">DUF2169 domain-containing protein</fullName>
    </recommendedName>
</protein>
<dbReference type="RefSeq" id="WP_074797108.1">
    <property type="nucleotide sequence ID" value="NZ_FOVJ01000004.1"/>
</dbReference>
<evidence type="ECO:0000313" key="3">
    <source>
        <dbReference type="Proteomes" id="UP000183107"/>
    </source>
</evidence>
<gene>
    <name evidence="2" type="ORF">SAMN05216386_2046</name>
</gene>
<evidence type="ECO:0000259" key="1">
    <source>
        <dbReference type="Pfam" id="PF09937"/>
    </source>
</evidence>